<keyword evidence="1" id="KW-0805">Transcription regulation</keyword>
<name>A0ABP6VWH2_9GAMM</name>
<dbReference type="Gene3D" id="1.10.10.10">
    <property type="entry name" value="Winged helix-like DNA-binding domain superfamily/Winged helix DNA-binding domain"/>
    <property type="match status" value="1"/>
</dbReference>
<evidence type="ECO:0000259" key="4">
    <source>
        <dbReference type="PROSITE" id="PS50949"/>
    </source>
</evidence>
<dbReference type="SUPFAM" id="SSF48008">
    <property type="entry name" value="GntR ligand-binding domain-like"/>
    <property type="match status" value="1"/>
</dbReference>
<organism evidence="5 6">
    <name type="scientific">Zobellella aerophila</name>
    <dbReference type="NCBI Taxonomy" id="870480"/>
    <lineage>
        <taxon>Bacteria</taxon>
        <taxon>Pseudomonadati</taxon>
        <taxon>Pseudomonadota</taxon>
        <taxon>Gammaproteobacteria</taxon>
        <taxon>Aeromonadales</taxon>
        <taxon>Aeromonadaceae</taxon>
        <taxon>Zobellella</taxon>
    </lineage>
</organism>
<dbReference type="SUPFAM" id="SSF46785">
    <property type="entry name" value="Winged helix' DNA-binding domain"/>
    <property type="match status" value="1"/>
</dbReference>
<gene>
    <name evidence="5" type="ORF">GCM10022394_22050</name>
</gene>
<comment type="caution">
    <text evidence="5">The sequence shown here is derived from an EMBL/GenBank/DDBJ whole genome shotgun (WGS) entry which is preliminary data.</text>
</comment>
<dbReference type="RefSeq" id="WP_344957890.1">
    <property type="nucleotide sequence ID" value="NZ_BAABCX010000002.1"/>
</dbReference>
<reference evidence="6" key="1">
    <citation type="journal article" date="2019" name="Int. J. Syst. Evol. Microbiol.">
        <title>The Global Catalogue of Microorganisms (GCM) 10K type strain sequencing project: providing services to taxonomists for standard genome sequencing and annotation.</title>
        <authorList>
            <consortium name="The Broad Institute Genomics Platform"/>
            <consortium name="The Broad Institute Genome Sequencing Center for Infectious Disease"/>
            <person name="Wu L."/>
            <person name="Ma J."/>
        </authorList>
    </citation>
    <scope>NUCLEOTIDE SEQUENCE [LARGE SCALE GENOMIC DNA]</scope>
    <source>
        <strain evidence="6">JCM 17110</strain>
    </source>
</reference>
<evidence type="ECO:0000256" key="3">
    <source>
        <dbReference type="ARBA" id="ARBA00023163"/>
    </source>
</evidence>
<dbReference type="PROSITE" id="PS50949">
    <property type="entry name" value="HTH_GNTR"/>
    <property type="match status" value="1"/>
</dbReference>
<evidence type="ECO:0000313" key="5">
    <source>
        <dbReference type="EMBL" id="GAA3541707.1"/>
    </source>
</evidence>
<dbReference type="InterPro" id="IPR008920">
    <property type="entry name" value="TF_FadR/GntR_C"/>
</dbReference>
<dbReference type="SMART" id="SM00895">
    <property type="entry name" value="FCD"/>
    <property type="match status" value="1"/>
</dbReference>
<dbReference type="PANTHER" id="PTHR43537:SF53">
    <property type="entry name" value="HTH-TYPE TRANSCRIPTIONAL REPRESSOR NANR"/>
    <property type="match status" value="1"/>
</dbReference>
<dbReference type="CDD" id="cd07377">
    <property type="entry name" value="WHTH_GntR"/>
    <property type="match status" value="1"/>
</dbReference>
<keyword evidence="3" id="KW-0804">Transcription</keyword>
<evidence type="ECO:0000313" key="6">
    <source>
        <dbReference type="Proteomes" id="UP001500795"/>
    </source>
</evidence>
<dbReference type="Pfam" id="PF07729">
    <property type="entry name" value="FCD"/>
    <property type="match status" value="1"/>
</dbReference>
<accession>A0ABP6VWH2</accession>
<feature type="domain" description="HTH gntR-type" evidence="4">
    <location>
        <begin position="17"/>
        <end position="84"/>
    </location>
</feature>
<dbReference type="Pfam" id="PF00392">
    <property type="entry name" value="GntR"/>
    <property type="match status" value="1"/>
</dbReference>
<dbReference type="InterPro" id="IPR036388">
    <property type="entry name" value="WH-like_DNA-bd_sf"/>
</dbReference>
<dbReference type="EMBL" id="BAABCX010000002">
    <property type="protein sequence ID" value="GAA3541707.1"/>
    <property type="molecule type" value="Genomic_DNA"/>
</dbReference>
<protein>
    <submittedName>
        <fullName evidence="5">GntR family transcriptional regulator</fullName>
    </submittedName>
</protein>
<proteinExistence type="predicted"/>
<dbReference type="PANTHER" id="PTHR43537">
    <property type="entry name" value="TRANSCRIPTIONAL REGULATOR, GNTR FAMILY"/>
    <property type="match status" value="1"/>
</dbReference>
<evidence type="ECO:0000256" key="2">
    <source>
        <dbReference type="ARBA" id="ARBA00023125"/>
    </source>
</evidence>
<dbReference type="InterPro" id="IPR036390">
    <property type="entry name" value="WH_DNA-bd_sf"/>
</dbReference>
<dbReference type="InterPro" id="IPR000524">
    <property type="entry name" value="Tscrpt_reg_HTH_GntR"/>
</dbReference>
<sequence>MSSLSQLEPGSVKSSSNTQDDIVYEHIFDAILEQRLAPGTKLSEEALGEIFGVSRTIIRRALLRLSHEQVVSIRPNRGAVVAAPSVEEARQIFAARRVVELAVTELAVANATPAGLSRIREMVKEEQDAFSQGDRGKGIRLSGEFHLELAHMARNIPLLNFQRSVVSQTSLIIAQYEVGHQAHCSFNEHEELLKALESGNKETAVAMMKEHLDHIEAKLNLDGESASTDLHVVFSGVVKKQPPGRRSGSK</sequence>
<dbReference type="Gene3D" id="1.20.120.530">
    <property type="entry name" value="GntR ligand-binding domain-like"/>
    <property type="match status" value="1"/>
</dbReference>
<evidence type="ECO:0000256" key="1">
    <source>
        <dbReference type="ARBA" id="ARBA00023015"/>
    </source>
</evidence>
<dbReference type="Proteomes" id="UP001500795">
    <property type="component" value="Unassembled WGS sequence"/>
</dbReference>
<dbReference type="SMART" id="SM00345">
    <property type="entry name" value="HTH_GNTR"/>
    <property type="match status" value="1"/>
</dbReference>
<dbReference type="InterPro" id="IPR011711">
    <property type="entry name" value="GntR_C"/>
</dbReference>
<keyword evidence="2" id="KW-0238">DNA-binding</keyword>
<keyword evidence="6" id="KW-1185">Reference proteome</keyword>